<dbReference type="InterPro" id="IPR002712">
    <property type="entry name" value="CcdB"/>
</dbReference>
<keyword evidence="9" id="KW-1185">Reference proteome</keyword>
<dbReference type="Proteomes" id="UP000595197">
    <property type="component" value="Chromosome"/>
</dbReference>
<evidence type="ECO:0000313" key="8">
    <source>
        <dbReference type="EMBL" id="QQP92282.1"/>
    </source>
</evidence>
<evidence type="ECO:0000313" key="9">
    <source>
        <dbReference type="Proteomes" id="UP000595197"/>
    </source>
</evidence>
<evidence type="ECO:0000256" key="2">
    <source>
        <dbReference type="ARBA" id="ARBA00015075"/>
    </source>
</evidence>
<gene>
    <name evidence="8" type="ORF">IGS68_02960</name>
</gene>
<name>A0ABX7BIF5_9PROT</name>
<evidence type="ECO:0000256" key="6">
    <source>
        <dbReference type="ARBA" id="ARBA00029628"/>
    </source>
</evidence>
<reference evidence="8" key="1">
    <citation type="submission" date="2021-02" db="EMBL/GenBank/DDBJ databases">
        <title>Skermanella TT6 skin isolate.</title>
        <authorList>
            <person name="Lee K."/>
            <person name="Ganzorig M."/>
        </authorList>
    </citation>
    <scope>NUCLEOTIDE SEQUENCE</scope>
    <source>
        <strain evidence="8">TT6</strain>
    </source>
</reference>
<comment type="similarity">
    <text evidence="1">Belongs to the CcdB toxin family.</text>
</comment>
<dbReference type="SUPFAM" id="SSF50118">
    <property type="entry name" value="Cell growth inhibitor/plasmid maintenance toxic component"/>
    <property type="match status" value="1"/>
</dbReference>
<dbReference type="Pfam" id="PF01845">
    <property type="entry name" value="CcdB"/>
    <property type="match status" value="1"/>
</dbReference>
<evidence type="ECO:0000256" key="3">
    <source>
        <dbReference type="ARBA" id="ARBA00022491"/>
    </source>
</evidence>
<sequence>MLKVSGYLIDIQANVSDSLNTRVIIPLMERQQAPKPAKRLNPVFVIGDLEVVMVTQYITAVPISALKSPVATLGYRALPTG</sequence>
<evidence type="ECO:0000256" key="1">
    <source>
        <dbReference type="ARBA" id="ARBA00005230"/>
    </source>
</evidence>
<dbReference type="EMBL" id="CP067420">
    <property type="protein sequence ID" value="QQP92282.1"/>
    <property type="molecule type" value="Genomic_DNA"/>
</dbReference>
<proteinExistence type="inferred from homology"/>
<keyword evidence="4" id="KW-0805">Transcription regulation</keyword>
<accession>A0ABX7BIF5</accession>
<evidence type="ECO:0000256" key="4">
    <source>
        <dbReference type="ARBA" id="ARBA00023015"/>
    </source>
</evidence>
<evidence type="ECO:0000256" key="5">
    <source>
        <dbReference type="ARBA" id="ARBA00023163"/>
    </source>
</evidence>
<organism evidence="8 9">
    <name type="scientific">Skermanella cutis</name>
    <dbReference type="NCBI Taxonomy" id="2775420"/>
    <lineage>
        <taxon>Bacteria</taxon>
        <taxon>Pseudomonadati</taxon>
        <taxon>Pseudomonadota</taxon>
        <taxon>Alphaproteobacteria</taxon>
        <taxon>Rhodospirillales</taxon>
        <taxon>Azospirillaceae</taxon>
        <taxon>Skermanella</taxon>
    </lineage>
</organism>
<dbReference type="Gene3D" id="2.30.30.110">
    <property type="match status" value="1"/>
</dbReference>
<keyword evidence="3" id="KW-0678">Repressor</keyword>
<dbReference type="InterPro" id="IPR011067">
    <property type="entry name" value="Plasmid_toxin/cell-grow_inhib"/>
</dbReference>
<protein>
    <recommendedName>
        <fullName evidence="2">Toxin CcdB</fullName>
    </recommendedName>
    <alternativeName>
        <fullName evidence="7">Cytotoxic protein CcdB</fullName>
    </alternativeName>
    <alternativeName>
        <fullName evidence="6">Protein LetD</fullName>
    </alternativeName>
</protein>
<keyword evidence="5" id="KW-0804">Transcription</keyword>
<evidence type="ECO:0000256" key="7">
    <source>
        <dbReference type="ARBA" id="ARBA00033135"/>
    </source>
</evidence>